<comment type="pathway">
    <text evidence="6">Steroid metabolism.</text>
</comment>
<keyword evidence="1 5" id="KW-0489">Methyltransferase</keyword>
<dbReference type="InterPro" id="IPR013216">
    <property type="entry name" value="Methyltransf_11"/>
</dbReference>
<evidence type="ECO:0000259" key="7">
    <source>
        <dbReference type="PROSITE" id="PS51685"/>
    </source>
</evidence>
<gene>
    <name evidence="8" type="primary">ERG6</name>
    <name evidence="8" type="ORF">HK099_001915</name>
</gene>
<feature type="domain" description="SAM-dependent methyltransferase Erg6/SMT-type" evidence="7">
    <location>
        <begin position="73"/>
        <end position="366"/>
    </location>
</feature>
<evidence type="ECO:0000256" key="3">
    <source>
        <dbReference type="ARBA" id="ARBA00022691"/>
    </source>
</evidence>
<dbReference type="GO" id="GO:0006696">
    <property type="term" value="P:ergosterol biosynthetic process"/>
    <property type="evidence" value="ECO:0007669"/>
    <property type="project" value="TreeGrafter"/>
</dbReference>
<comment type="function">
    <text evidence="6">Catalyzes the transfer of methyl groups from S-adenosyl-methionine to the C-24 of sterols.</text>
</comment>
<dbReference type="CDD" id="cd02440">
    <property type="entry name" value="AdoMet_MTases"/>
    <property type="match status" value="1"/>
</dbReference>
<dbReference type="PROSITE" id="PS51685">
    <property type="entry name" value="SAM_MT_ERG6_SMT"/>
    <property type="match status" value="1"/>
</dbReference>
<evidence type="ECO:0000256" key="2">
    <source>
        <dbReference type="ARBA" id="ARBA00022679"/>
    </source>
</evidence>
<dbReference type="Pfam" id="PF08498">
    <property type="entry name" value="Sterol_MT_C"/>
    <property type="match status" value="1"/>
</dbReference>
<evidence type="ECO:0000256" key="6">
    <source>
        <dbReference type="RuleBase" id="RU362025"/>
    </source>
</evidence>
<protein>
    <recommendedName>
        <fullName evidence="6">Sterol 24-C-methyltransferase</fullName>
        <ecNumber evidence="6">2.1.1.-</ecNumber>
    </recommendedName>
    <alternativeName>
        <fullName evidence="6">Delta(24)-sterol C-methyltransferase</fullName>
    </alternativeName>
</protein>
<dbReference type="InterPro" id="IPR030384">
    <property type="entry name" value="MeTrfase_SMT"/>
</dbReference>
<sequence>MLKAAVNQDPELDNFVSRLHTKAKGDKAHSQNVNSYYDYFAGDNIKGENKNLLNNTEEVSKRKGNAQTLTNHFYDMVTDFYEYGWGQSFHFCRYFKGETFATNIARHEDYLALKLNLNKGERCLDVGCGVGGPMREIAKFSGANVVGINNNEYQVKRNAILSKRLGLEKLCSVIKGDFHHMPFPENYFDKAYAIEATCHAQKLEDPYAEVFRTLKPGGLFAGYEWLTTDKYQEDNLEHKKIMLGLEEGNSCPKLVSIKSCLDQLKKVGFEIIEYCDLADPNCDESAKSCLPWYFPLDGFYDTSALNFYYMWAMKPFGRSFTRQFASALETLRIAPSGTTKIADVLNLGADKLVEAGKLEIFTPMFL</sequence>
<dbReference type="PANTHER" id="PTHR44068">
    <property type="entry name" value="ZGC:194242"/>
    <property type="match status" value="1"/>
</dbReference>
<keyword evidence="6" id="KW-0444">Lipid biosynthesis</keyword>
<dbReference type="Proteomes" id="UP001211065">
    <property type="component" value="Unassembled WGS sequence"/>
</dbReference>
<dbReference type="Gene3D" id="3.40.50.150">
    <property type="entry name" value="Vaccinia Virus protein VP39"/>
    <property type="match status" value="1"/>
</dbReference>
<keyword evidence="6" id="KW-0753">Steroid metabolism</keyword>
<dbReference type="EC" id="2.1.1.-" evidence="6"/>
<dbReference type="GO" id="GO:0003838">
    <property type="term" value="F:sterol 24-C-methyltransferase activity"/>
    <property type="evidence" value="ECO:0007669"/>
    <property type="project" value="TreeGrafter"/>
</dbReference>
<keyword evidence="6" id="KW-1207">Sterol metabolism</keyword>
<evidence type="ECO:0000256" key="5">
    <source>
        <dbReference type="PROSITE-ProRule" id="PRU01022"/>
    </source>
</evidence>
<dbReference type="InterPro" id="IPR029063">
    <property type="entry name" value="SAM-dependent_MTases_sf"/>
</dbReference>
<keyword evidence="6" id="KW-0443">Lipid metabolism</keyword>
<evidence type="ECO:0000256" key="4">
    <source>
        <dbReference type="ARBA" id="ARBA00038188"/>
    </source>
</evidence>
<keyword evidence="2 5" id="KW-0808">Transferase</keyword>
<reference evidence="8" key="1">
    <citation type="submission" date="2020-05" db="EMBL/GenBank/DDBJ databases">
        <title>Phylogenomic resolution of chytrid fungi.</title>
        <authorList>
            <person name="Stajich J.E."/>
            <person name="Amses K."/>
            <person name="Simmons R."/>
            <person name="Seto K."/>
            <person name="Myers J."/>
            <person name="Bonds A."/>
            <person name="Quandt C.A."/>
            <person name="Barry K."/>
            <person name="Liu P."/>
            <person name="Grigoriev I."/>
            <person name="Longcore J.E."/>
            <person name="James T.Y."/>
        </authorList>
    </citation>
    <scope>NUCLEOTIDE SEQUENCE</scope>
    <source>
        <strain evidence="8">JEL0476</strain>
    </source>
</reference>
<comment type="similarity">
    <text evidence="4 5 6">Belongs to the class I-like SAM-binding methyltransferase superfamily. Erg6/SMT family.</text>
</comment>
<dbReference type="EMBL" id="JADGJW010000016">
    <property type="protein sequence ID" value="KAJ3227459.1"/>
    <property type="molecule type" value="Genomic_DNA"/>
</dbReference>
<dbReference type="AlphaFoldDB" id="A0AAD5U7P1"/>
<evidence type="ECO:0000313" key="8">
    <source>
        <dbReference type="EMBL" id="KAJ3227459.1"/>
    </source>
</evidence>
<comment type="caution">
    <text evidence="8">The sequence shown here is derived from an EMBL/GenBank/DDBJ whole genome shotgun (WGS) entry which is preliminary data.</text>
</comment>
<accession>A0AAD5U7P1</accession>
<keyword evidence="6" id="KW-0756">Sterol biosynthesis</keyword>
<dbReference type="GO" id="GO:0005783">
    <property type="term" value="C:endoplasmic reticulum"/>
    <property type="evidence" value="ECO:0007669"/>
    <property type="project" value="TreeGrafter"/>
</dbReference>
<organism evidence="8 9">
    <name type="scientific">Clydaea vesicula</name>
    <dbReference type="NCBI Taxonomy" id="447962"/>
    <lineage>
        <taxon>Eukaryota</taxon>
        <taxon>Fungi</taxon>
        <taxon>Fungi incertae sedis</taxon>
        <taxon>Chytridiomycota</taxon>
        <taxon>Chytridiomycota incertae sedis</taxon>
        <taxon>Chytridiomycetes</taxon>
        <taxon>Lobulomycetales</taxon>
        <taxon>Lobulomycetaceae</taxon>
        <taxon>Clydaea</taxon>
    </lineage>
</organism>
<dbReference type="InterPro" id="IPR050447">
    <property type="entry name" value="Erg6_SMT_methyltransf"/>
</dbReference>
<dbReference type="SUPFAM" id="SSF53335">
    <property type="entry name" value="S-adenosyl-L-methionine-dependent methyltransferases"/>
    <property type="match status" value="1"/>
</dbReference>
<keyword evidence="9" id="KW-1185">Reference proteome</keyword>
<dbReference type="Pfam" id="PF08241">
    <property type="entry name" value="Methyltransf_11"/>
    <property type="match status" value="1"/>
</dbReference>
<keyword evidence="3 5" id="KW-0949">S-adenosyl-L-methionine</keyword>
<keyword evidence="6" id="KW-0752">Steroid biosynthesis</keyword>
<evidence type="ECO:0000313" key="9">
    <source>
        <dbReference type="Proteomes" id="UP001211065"/>
    </source>
</evidence>
<name>A0AAD5U7P1_9FUNG</name>
<dbReference type="PANTHER" id="PTHR44068:SF1">
    <property type="entry name" value="HYPOTHETICAL LOC100005854"/>
    <property type="match status" value="1"/>
</dbReference>
<dbReference type="GO" id="GO:0032259">
    <property type="term" value="P:methylation"/>
    <property type="evidence" value="ECO:0007669"/>
    <property type="project" value="UniProtKB-KW"/>
</dbReference>
<dbReference type="InterPro" id="IPR013705">
    <property type="entry name" value="Sterol_MeTrfase_C"/>
</dbReference>
<proteinExistence type="inferred from homology"/>
<evidence type="ECO:0000256" key="1">
    <source>
        <dbReference type="ARBA" id="ARBA00022603"/>
    </source>
</evidence>